<evidence type="ECO:0000313" key="2">
    <source>
        <dbReference type="Proteomes" id="UP000620124"/>
    </source>
</evidence>
<organism evidence="1 2">
    <name type="scientific">Mycena venus</name>
    <dbReference type="NCBI Taxonomy" id="2733690"/>
    <lineage>
        <taxon>Eukaryota</taxon>
        <taxon>Fungi</taxon>
        <taxon>Dikarya</taxon>
        <taxon>Basidiomycota</taxon>
        <taxon>Agaricomycotina</taxon>
        <taxon>Agaricomycetes</taxon>
        <taxon>Agaricomycetidae</taxon>
        <taxon>Agaricales</taxon>
        <taxon>Marasmiineae</taxon>
        <taxon>Mycenaceae</taxon>
        <taxon>Mycena</taxon>
    </lineage>
</organism>
<dbReference type="AlphaFoldDB" id="A0A8H7CJU2"/>
<dbReference type="Proteomes" id="UP000620124">
    <property type="component" value="Unassembled WGS sequence"/>
</dbReference>
<gene>
    <name evidence="1" type="ORF">MVEN_01953600</name>
</gene>
<sequence length="255" mass="28744">MSSSIRKDRFHVMVMHKIPPDFSKNEFETKLEALIDKAVQLPLVQKNLLKIDMIFQTNLSDEHVKAFGYLPKEEVVFVEVQCETAENVLALLGDAGFQKVAENGKEFGLHSNSYGFAADVVTKLDNPSPQGAVHMMFVYGVPPHVSTAHHDQKFNEFTDNFVAIPAVRKNFVTFEVWQHNTKLEDHFRNFGYSAAGPTIIHHAELENWDSATELMADAETQEFVLNAGNAGEDFDLKKHSYVFTGRVVTKLDKSV</sequence>
<dbReference type="OrthoDB" id="2935144at2759"/>
<evidence type="ECO:0000313" key="1">
    <source>
        <dbReference type="EMBL" id="KAF7340344.1"/>
    </source>
</evidence>
<dbReference type="EMBL" id="JACAZI010000019">
    <property type="protein sequence ID" value="KAF7340344.1"/>
    <property type="molecule type" value="Genomic_DNA"/>
</dbReference>
<keyword evidence="2" id="KW-1185">Reference proteome</keyword>
<accession>A0A8H7CJU2</accession>
<proteinExistence type="predicted"/>
<protein>
    <submittedName>
        <fullName evidence="1">Uncharacterized protein</fullName>
    </submittedName>
</protein>
<reference evidence="1" key="1">
    <citation type="submission" date="2020-05" db="EMBL/GenBank/DDBJ databases">
        <title>Mycena genomes resolve the evolution of fungal bioluminescence.</title>
        <authorList>
            <person name="Tsai I.J."/>
        </authorList>
    </citation>
    <scope>NUCLEOTIDE SEQUENCE</scope>
    <source>
        <strain evidence="1">CCC161011</strain>
    </source>
</reference>
<name>A0A8H7CJU2_9AGAR</name>
<comment type="caution">
    <text evidence="1">The sequence shown here is derived from an EMBL/GenBank/DDBJ whole genome shotgun (WGS) entry which is preliminary data.</text>
</comment>